<dbReference type="InterPro" id="IPR036056">
    <property type="entry name" value="Fibrinogen-like_C"/>
</dbReference>
<reference evidence="3" key="1">
    <citation type="submission" date="2017-02" db="UniProtKB">
        <authorList>
            <consortium name="WormBaseParasite"/>
        </authorList>
    </citation>
    <scope>IDENTIFICATION</scope>
</reference>
<dbReference type="STRING" id="174720.A0A0N5CFI0"/>
<dbReference type="AlphaFoldDB" id="A0A0N5CFI0"/>
<sequence length="602" mass="66673">MRQFLFGLVVIGSLLHIILGNYSLSLLLQEYDVGMGYLNNGSHCSPFWFTGLKCNIQLKVCISLLSDKSGVANCQSEGGNPSNQWIDLGQVSNNSNSIQFGLGKYKDWINPLFITSNDDAFAGFSLSVEAYNINGNDVQLIDSFTHQFAGPTDISDFAPFTHIRNDSLLDPTLTKVSWIVSGPVLVTTTQKPKINGILDCNDSPTTEGKLTLNYTTSSFDVYCDPGNNNSSYTVIQARGPTSSSTDFNKNYTEYEGLIGTIEKNGNFWIGLKNMNKITNNGQYHYDMRIDLCCGNQSIKTLYYNNFVIGDSSTYYLLTATPLDQGIGLGYGPSGIFDINATFSTPDAYNNDAHGFPINYCDILVDPKNSSIIWGTGGWWYGSCGNNLNGKYIPNNNGSCSTVDLTKEDSIKASSPGIEMSTNQQQAGTYAFDGISYDKVRMALYRSDTPPTGTKDFLTLNVSGFLEDGRNCSSFANVGIECNPQPKICIEKLTISSNDTEHCSQGNFQDLGIFNGNKITFTTQKWYNSWYNPQMTKYPDSYDGFRLKLFIYNVDGTYYEKIGSLMWDFQKNDTGASIPVKYISTNMKNDKAIGEFSLLYSIQ</sequence>
<protein>
    <submittedName>
        <fullName evidence="3">Fibrinogen C-terminal domain-containing protein</fullName>
    </submittedName>
</protein>
<accession>A0A0N5CFI0</accession>
<dbReference type="SUPFAM" id="SSF56496">
    <property type="entry name" value="Fibrinogen C-terminal domain-like"/>
    <property type="match status" value="1"/>
</dbReference>
<keyword evidence="2" id="KW-1185">Reference proteome</keyword>
<dbReference type="SMART" id="SM00186">
    <property type="entry name" value="FBG"/>
    <property type="match status" value="1"/>
</dbReference>
<name>A0A0N5CFI0_STREA</name>
<dbReference type="WBParaSite" id="SPAL_0001661700.1">
    <property type="protein sequence ID" value="SPAL_0001661700.1"/>
    <property type="gene ID" value="SPAL_0001661700"/>
</dbReference>
<dbReference type="GO" id="GO:0005615">
    <property type="term" value="C:extracellular space"/>
    <property type="evidence" value="ECO:0007669"/>
    <property type="project" value="TreeGrafter"/>
</dbReference>
<dbReference type="Pfam" id="PF00147">
    <property type="entry name" value="Fibrinogen_C"/>
    <property type="match status" value="1"/>
</dbReference>
<feature type="domain" description="Fibrinogen C-terminal" evidence="1">
    <location>
        <begin position="191"/>
        <end position="391"/>
    </location>
</feature>
<dbReference type="InterPro" id="IPR050373">
    <property type="entry name" value="Fibrinogen_C-term_domain"/>
</dbReference>
<dbReference type="PANTHER" id="PTHR19143">
    <property type="entry name" value="FIBRINOGEN/TENASCIN/ANGIOPOEITIN"/>
    <property type="match status" value="1"/>
</dbReference>
<dbReference type="PROSITE" id="PS51406">
    <property type="entry name" value="FIBRINOGEN_C_2"/>
    <property type="match status" value="1"/>
</dbReference>
<dbReference type="PANTHER" id="PTHR19143:SF444">
    <property type="entry name" value="PROTEIN SCABROUS"/>
    <property type="match status" value="1"/>
</dbReference>
<proteinExistence type="predicted"/>
<dbReference type="Gene3D" id="3.90.215.10">
    <property type="entry name" value="Gamma Fibrinogen, chain A, domain 1"/>
    <property type="match status" value="1"/>
</dbReference>
<dbReference type="Proteomes" id="UP000046392">
    <property type="component" value="Unplaced"/>
</dbReference>
<dbReference type="InterPro" id="IPR002181">
    <property type="entry name" value="Fibrinogen_a/b/g_C_dom"/>
</dbReference>
<dbReference type="InterPro" id="IPR014716">
    <property type="entry name" value="Fibrinogen_a/b/g_C_1"/>
</dbReference>
<organism evidence="2 3">
    <name type="scientific">Strongyloides papillosus</name>
    <name type="common">Intestinal threadworm</name>
    <dbReference type="NCBI Taxonomy" id="174720"/>
    <lineage>
        <taxon>Eukaryota</taxon>
        <taxon>Metazoa</taxon>
        <taxon>Ecdysozoa</taxon>
        <taxon>Nematoda</taxon>
        <taxon>Chromadorea</taxon>
        <taxon>Rhabditida</taxon>
        <taxon>Tylenchina</taxon>
        <taxon>Panagrolaimomorpha</taxon>
        <taxon>Strongyloidoidea</taxon>
        <taxon>Strongyloididae</taxon>
        <taxon>Strongyloides</taxon>
    </lineage>
</organism>
<evidence type="ECO:0000313" key="2">
    <source>
        <dbReference type="Proteomes" id="UP000046392"/>
    </source>
</evidence>
<evidence type="ECO:0000313" key="3">
    <source>
        <dbReference type="WBParaSite" id="SPAL_0001661700.1"/>
    </source>
</evidence>
<evidence type="ECO:0000259" key="1">
    <source>
        <dbReference type="PROSITE" id="PS51406"/>
    </source>
</evidence>